<dbReference type="PANTHER" id="PTHR43591:SF24">
    <property type="entry name" value="2-METHOXY-6-POLYPRENYL-1,4-BENZOQUINOL METHYLASE, MITOCHONDRIAL"/>
    <property type="match status" value="1"/>
</dbReference>
<reference evidence="3" key="1">
    <citation type="submission" date="2018-12" db="EMBL/GenBank/DDBJ databases">
        <title>Tengunoibacter tsumagoiensis gen. nov., sp. nov., Dictyobacter kobayashii sp. nov., D. alpinus sp. nov., and D. joshuensis sp. nov. and description of Dictyobacteraceae fam. nov. within the order Ktedonobacterales isolated from Tengu-no-mugimeshi.</title>
        <authorList>
            <person name="Wang C.M."/>
            <person name="Zheng Y."/>
            <person name="Sakai Y."/>
            <person name="Toyoda A."/>
            <person name="Minakuchi Y."/>
            <person name="Abe K."/>
            <person name="Yokota A."/>
            <person name="Yabe S."/>
        </authorList>
    </citation>
    <scope>NUCLEOTIDE SEQUENCE [LARGE SCALE GENOMIC DNA]</scope>
    <source>
        <strain evidence="3">Uno16</strain>
    </source>
</reference>
<dbReference type="AlphaFoldDB" id="A0A402B894"/>
<dbReference type="InterPro" id="IPR041698">
    <property type="entry name" value="Methyltransf_25"/>
</dbReference>
<protein>
    <recommendedName>
        <fullName evidence="1">Methyltransferase domain-containing protein</fullName>
    </recommendedName>
</protein>
<dbReference type="Proteomes" id="UP000287171">
    <property type="component" value="Unassembled WGS sequence"/>
</dbReference>
<dbReference type="RefSeq" id="WP_161982150.1">
    <property type="nucleotide sequence ID" value="NZ_BIFT01000001.1"/>
</dbReference>
<dbReference type="GO" id="GO:0008168">
    <property type="term" value="F:methyltransferase activity"/>
    <property type="evidence" value="ECO:0007669"/>
    <property type="project" value="TreeGrafter"/>
</dbReference>
<comment type="caution">
    <text evidence="2">The sequence shown here is derived from an EMBL/GenBank/DDBJ whole genome shotgun (WGS) entry which is preliminary data.</text>
</comment>
<dbReference type="Pfam" id="PF13649">
    <property type="entry name" value="Methyltransf_25"/>
    <property type="match status" value="1"/>
</dbReference>
<name>A0A402B894_9CHLR</name>
<dbReference type="Gene3D" id="3.40.50.150">
    <property type="entry name" value="Vaccinia Virus protein VP39"/>
    <property type="match status" value="1"/>
</dbReference>
<dbReference type="CDD" id="cd02440">
    <property type="entry name" value="AdoMet_MTases"/>
    <property type="match status" value="1"/>
</dbReference>
<keyword evidence="3" id="KW-1185">Reference proteome</keyword>
<dbReference type="InterPro" id="IPR029063">
    <property type="entry name" value="SAM-dependent_MTases_sf"/>
</dbReference>
<organism evidence="2 3">
    <name type="scientific">Dictyobacter alpinus</name>
    <dbReference type="NCBI Taxonomy" id="2014873"/>
    <lineage>
        <taxon>Bacteria</taxon>
        <taxon>Bacillati</taxon>
        <taxon>Chloroflexota</taxon>
        <taxon>Ktedonobacteria</taxon>
        <taxon>Ktedonobacterales</taxon>
        <taxon>Dictyobacteraceae</taxon>
        <taxon>Dictyobacter</taxon>
    </lineage>
</organism>
<evidence type="ECO:0000313" key="3">
    <source>
        <dbReference type="Proteomes" id="UP000287171"/>
    </source>
</evidence>
<proteinExistence type="predicted"/>
<gene>
    <name evidence="2" type="ORF">KDA_30400</name>
</gene>
<dbReference type="PANTHER" id="PTHR43591">
    <property type="entry name" value="METHYLTRANSFERASE"/>
    <property type="match status" value="1"/>
</dbReference>
<evidence type="ECO:0000313" key="2">
    <source>
        <dbReference type="EMBL" id="GCE27556.1"/>
    </source>
</evidence>
<feature type="domain" description="Methyltransferase" evidence="1">
    <location>
        <begin position="79"/>
        <end position="171"/>
    </location>
</feature>
<evidence type="ECO:0000259" key="1">
    <source>
        <dbReference type="Pfam" id="PF13649"/>
    </source>
</evidence>
<sequence>MGLFSFLRRKKPIRNDCHDHLFTRPVAFIRGRRHRVDVPYALPKDEREEERINFQHYTLHKLLGGHYHAPIDPTTVQRILDVGSGTGKWAHDIARHFPQTQVYGLDLEQPQAMGLQPPENYHFVQGNVMAPLPFPDNHFDFVHQRLLVSAIPSSLWPAVLQEIVRVTKSGGYIELAEAGNGYQHVGTSTQTFLQWGQTASTRKGIDLTLMKYLGDLLASVGVGQIQTKTFQLPVGAWGGKEGNLYAKDMYAAFQGLKNFYCLVGGVHPNSFDATLAALPQEWEACHTTHEFYIAYGQK</sequence>
<dbReference type="SUPFAM" id="SSF53335">
    <property type="entry name" value="S-adenosyl-L-methionine-dependent methyltransferases"/>
    <property type="match status" value="1"/>
</dbReference>
<dbReference type="EMBL" id="BIFT01000001">
    <property type="protein sequence ID" value="GCE27556.1"/>
    <property type="molecule type" value="Genomic_DNA"/>
</dbReference>
<accession>A0A402B894</accession>